<dbReference type="Proteomes" id="UP000273405">
    <property type="component" value="Unassembled WGS sequence"/>
</dbReference>
<keyword evidence="3" id="KW-1185">Reference proteome</keyword>
<dbReference type="Pfam" id="PF11303">
    <property type="entry name" value="DUF3105"/>
    <property type="match status" value="1"/>
</dbReference>
<proteinExistence type="predicted"/>
<gene>
    <name evidence="2" type="ORF">D7X12_02185</name>
</gene>
<reference evidence="3" key="1">
    <citation type="submission" date="2018-09" db="EMBL/GenBank/DDBJ databases">
        <authorList>
            <person name="Livingstone P.G."/>
            <person name="Whitworth D.E."/>
        </authorList>
    </citation>
    <scope>NUCLEOTIDE SEQUENCE [LARGE SCALE GENOMIC DNA]</scope>
    <source>
        <strain evidence="3">CA040B</strain>
    </source>
</reference>
<feature type="chain" id="PRO_5017309409" evidence="1">
    <location>
        <begin position="25"/>
        <end position="186"/>
    </location>
</feature>
<sequence length="186" mass="20018">MTRRMLRALPALLLSLCLACGSTSEDPPTPGGEHCARFAFTLSDDSTASHVSSCSSTACGNGENPPNSGPHCNTWLSCRGYTTEQPRCAWLHNLEHGHAVFLYNCPEEGGCPDEVAKLEAVRAQATPTSNGIPRALVAPDAQLPKRFAALLWRRTYLMDTVDPEALECLLALQDKDAPEPNLGCLP</sequence>
<dbReference type="InterPro" id="IPR021454">
    <property type="entry name" value="DUF3105"/>
</dbReference>
<accession>A0A3A8NW20</accession>
<organism evidence="2 3">
    <name type="scientific">Corallococcus sicarius</name>
    <dbReference type="NCBI Taxonomy" id="2316726"/>
    <lineage>
        <taxon>Bacteria</taxon>
        <taxon>Pseudomonadati</taxon>
        <taxon>Myxococcota</taxon>
        <taxon>Myxococcia</taxon>
        <taxon>Myxococcales</taxon>
        <taxon>Cystobacterineae</taxon>
        <taxon>Myxococcaceae</taxon>
        <taxon>Corallococcus</taxon>
    </lineage>
</organism>
<dbReference type="EMBL" id="RAWG01000007">
    <property type="protein sequence ID" value="RKH47689.1"/>
    <property type="molecule type" value="Genomic_DNA"/>
</dbReference>
<evidence type="ECO:0000313" key="2">
    <source>
        <dbReference type="EMBL" id="RKH47689.1"/>
    </source>
</evidence>
<dbReference type="AlphaFoldDB" id="A0A3A8NW20"/>
<dbReference type="OrthoDB" id="5515087at2"/>
<evidence type="ECO:0000256" key="1">
    <source>
        <dbReference type="SAM" id="SignalP"/>
    </source>
</evidence>
<keyword evidence="1" id="KW-0732">Signal</keyword>
<evidence type="ECO:0000313" key="3">
    <source>
        <dbReference type="Proteomes" id="UP000273405"/>
    </source>
</evidence>
<feature type="signal peptide" evidence="1">
    <location>
        <begin position="1"/>
        <end position="24"/>
    </location>
</feature>
<name>A0A3A8NW20_9BACT</name>
<protein>
    <submittedName>
        <fullName evidence="2">DUF3105 domain-containing protein</fullName>
    </submittedName>
</protein>
<comment type="caution">
    <text evidence="2">The sequence shown here is derived from an EMBL/GenBank/DDBJ whole genome shotgun (WGS) entry which is preliminary data.</text>
</comment>